<dbReference type="Gene3D" id="4.10.60.10">
    <property type="entry name" value="Zinc finger, CCHC-type"/>
    <property type="match status" value="1"/>
</dbReference>
<keyword evidence="1" id="KW-0863">Zinc-finger</keyword>
<keyword evidence="1" id="KW-0479">Metal-binding</keyword>
<dbReference type="PROSITE" id="PS50158">
    <property type="entry name" value="ZF_CCHC"/>
    <property type="match status" value="1"/>
</dbReference>
<geneLocation type="mitochondrion" evidence="4"/>
<keyword evidence="1" id="KW-0862">Zinc</keyword>
<organism evidence="4">
    <name type="scientific">Picea glauca</name>
    <name type="common">White spruce</name>
    <name type="synonym">Pinus glauca</name>
    <dbReference type="NCBI Taxonomy" id="3330"/>
    <lineage>
        <taxon>Eukaryota</taxon>
        <taxon>Viridiplantae</taxon>
        <taxon>Streptophyta</taxon>
        <taxon>Embryophyta</taxon>
        <taxon>Tracheophyta</taxon>
        <taxon>Spermatophyta</taxon>
        <taxon>Pinopsida</taxon>
        <taxon>Pinidae</taxon>
        <taxon>Conifers I</taxon>
        <taxon>Pinales</taxon>
        <taxon>Pinaceae</taxon>
        <taxon>Picea</taxon>
    </lineage>
</organism>
<dbReference type="InterPro" id="IPR001878">
    <property type="entry name" value="Znf_CCHC"/>
</dbReference>
<dbReference type="Pfam" id="PF14223">
    <property type="entry name" value="Retrotran_gag_2"/>
    <property type="match status" value="1"/>
</dbReference>
<dbReference type="GO" id="GO:0003676">
    <property type="term" value="F:nucleic acid binding"/>
    <property type="evidence" value="ECO:0007669"/>
    <property type="project" value="InterPro"/>
</dbReference>
<evidence type="ECO:0000259" key="3">
    <source>
        <dbReference type="PROSITE" id="PS50158"/>
    </source>
</evidence>
<feature type="compositionally biased region" description="Basic and acidic residues" evidence="2">
    <location>
        <begin position="137"/>
        <end position="150"/>
    </location>
</feature>
<proteinExistence type="predicted"/>
<evidence type="ECO:0000256" key="2">
    <source>
        <dbReference type="SAM" id="MobiDB-lite"/>
    </source>
</evidence>
<dbReference type="AlphaFoldDB" id="A0A101LXY6"/>
<reference evidence="4" key="1">
    <citation type="journal article" date="2015" name="Genome Biol. Evol.">
        <title>Organellar Genomes of White Spruce (Picea glauca): Assembly and Annotation.</title>
        <authorList>
            <person name="Jackman S.D."/>
            <person name="Warren R.L."/>
            <person name="Gibb E.A."/>
            <person name="Vandervalk B.P."/>
            <person name="Mohamadi H."/>
            <person name="Chu J."/>
            <person name="Raymond A."/>
            <person name="Pleasance S."/>
            <person name="Coope R."/>
            <person name="Wildung M.R."/>
            <person name="Ritland C.E."/>
            <person name="Bousquet J."/>
            <person name="Jones S.J."/>
            <person name="Bohlmann J."/>
            <person name="Birol I."/>
        </authorList>
    </citation>
    <scope>NUCLEOTIDE SEQUENCE [LARGE SCALE GENOMIC DNA]</scope>
    <source>
        <tissue evidence="4">Flushing bud</tissue>
    </source>
</reference>
<evidence type="ECO:0000256" key="1">
    <source>
        <dbReference type="PROSITE-ProRule" id="PRU00047"/>
    </source>
</evidence>
<dbReference type="GO" id="GO:0008270">
    <property type="term" value="F:zinc ion binding"/>
    <property type="evidence" value="ECO:0007669"/>
    <property type="project" value="UniProtKB-KW"/>
</dbReference>
<gene>
    <name evidence="4" type="ORF">ABT39_MTgene5572</name>
</gene>
<accession>A0A101LXY6</accession>
<evidence type="ECO:0000313" key="4">
    <source>
        <dbReference type="EMBL" id="KUM47387.1"/>
    </source>
</evidence>
<dbReference type="PANTHER" id="PTHR47481">
    <property type="match status" value="1"/>
</dbReference>
<dbReference type="PANTHER" id="PTHR47481:SF31">
    <property type="entry name" value="OS01G0873500 PROTEIN"/>
    <property type="match status" value="1"/>
</dbReference>
<dbReference type="Pfam" id="PF00098">
    <property type="entry name" value="zf-CCHC"/>
    <property type="match status" value="1"/>
</dbReference>
<keyword evidence="4" id="KW-0496">Mitochondrion</keyword>
<comment type="caution">
    <text evidence="4">The sequence shown here is derived from an EMBL/GenBank/DDBJ whole genome shotgun (WGS) entry which is preliminary data.</text>
</comment>
<name>A0A101LXY6_PICGL</name>
<sequence>MFDALVTLYQSVNLSRIMLLKNKLTRTRMSKIDTIASYLMKITELRDQHVAIGELSDESELVRKTLNGFGLSWHHFVQCICAREKLPTFYKLWDDFIGEETRLETVSASFDEAQDLALIRKVIKGGKKGGFGKGKKKKEDSGSLNHGKKDPIHVKCFKCNKFGHYASKCPEKRGKGNQQQK</sequence>
<dbReference type="InterPro" id="IPR036875">
    <property type="entry name" value="Znf_CCHC_sf"/>
</dbReference>
<feature type="domain" description="CCHC-type" evidence="3">
    <location>
        <begin position="155"/>
        <end position="171"/>
    </location>
</feature>
<protein>
    <recommendedName>
        <fullName evidence="3">CCHC-type domain-containing protein</fullName>
    </recommendedName>
</protein>
<dbReference type="SMART" id="SM00343">
    <property type="entry name" value="ZnF_C2HC"/>
    <property type="match status" value="1"/>
</dbReference>
<dbReference type="EMBL" id="LKAM01000007">
    <property type="protein sequence ID" value="KUM47387.1"/>
    <property type="molecule type" value="Genomic_DNA"/>
</dbReference>
<feature type="region of interest" description="Disordered" evidence="2">
    <location>
        <begin position="128"/>
        <end position="150"/>
    </location>
</feature>
<dbReference type="SUPFAM" id="SSF57756">
    <property type="entry name" value="Retrovirus zinc finger-like domains"/>
    <property type="match status" value="1"/>
</dbReference>